<evidence type="ECO:0000313" key="3">
    <source>
        <dbReference type="EMBL" id="PTW60204.1"/>
    </source>
</evidence>
<name>A0A2T5V8Z6_9HYPH</name>
<accession>A0A2T5V8Z6</accession>
<organism evidence="3 4">
    <name type="scientific">Breoghania corrubedonensis</name>
    <dbReference type="NCBI Taxonomy" id="665038"/>
    <lineage>
        <taxon>Bacteria</taxon>
        <taxon>Pseudomonadati</taxon>
        <taxon>Pseudomonadota</taxon>
        <taxon>Alphaproteobacteria</taxon>
        <taxon>Hyphomicrobiales</taxon>
        <taxon>Stappiaceae</taxon>
        <taxon>Breoghania</taxon>
    </lineage>
</organism>
<evidence type="ECO:0000313" key="4">
    <source>
        <dbReference type="Proteomes" id="UP000244081"/>
    </source>
</evidence>
<sequence length="350" mass="38906">MYSISCNIRKGFLATALATVCLALTPSAHAADGSRISIYDGGWENIQINDAIAAFVIETVFDQPTEIVASDVPDMQKQMIAGTMQINMEMWRSLMDPWVTAQLEADKIVDLGPSYERATQGFYVPTYVIKGDASRNIEPLAPDLKTVSQLAGYAKQFRAEAGQPGVWINCIVGWACREPNRVKMVTYGVSDALEPMELPSETDLNGRVRALYAQGKPFVTYYWDPSPLLGELDMTLLAEPAYSEECSAAIDKAVKDWKPGNAASQACAYKTVAIHKFATRQFVDDHPDIAATLRKMNVGTDTVRELAGYMVENEATPEATARHFFEQYPHVWKSWLTDEQVQRVTRKLAM</sequence>
<feature type="domain" description="ABC-type glycine betaine transport system substrate-binding" evidence="2">
    <location>
        <begin position="36"/>
        <end position="326"/>
    </location>
</feature>
<gene>
    <name evidence="3" type="ORF">C8N35_105208</name>
</gene>
<dbReference type="RefSeq" id="WP_107990482.1">
    <property type="nucleotide sequence ID" value="NZ_QAYG01000005.1"/>
</dbReference>
<comment type="caution">
    <text evidence="3">The sequence shown here is derived from an EMBL/GenBank/DDBJ whole genome shotgun (WGS) entry which is preliminary data.</text>
</comment>
<dbReference type="Pfam" id="PF04069">
    <property type="entry name" value="OpuAC"/>
    <property type="match status" value="1"/>
</dbReference>
<feature type="chain" id="PRO_5015710826" evidence="1">
    <location>
        <begin position="31"/>
        <end position="350"/>
    </location>
</feature>
<dbReference type="Gene3D" id="3.40.190.100">
    <property type="entry name" value="Glycine betaine-binding periplasmic protein, domain 2"/>
    <property type="match status" value="1"/>
</dbReference>
<protein>
    <submittedName>
        <fullName evidence="3">Glycine betaine/proline transport system substrate-binding protein</fullName>
    </submittedName>
</protein>
<dbReference type="GO" id="GO:0043190">
    <property type="term" value="C:ATP-binding cassette (ABC) transporter complex"/>
    <property type="evidence" value="ECO:0007669"/>
    <property type="project" value="InterPro"/>
</dbReference>
<keyword evidence="1" id="KW-0732">Signal</keyword>
<reference evidence="3 4" key="1">
    <citation type="submission" date="2018-04" db="EMBL/GenBank/DDBJ databases">
        <title>Genomic Encyclopedia of Archaeal and Bacterial Type Strains, Phase II (KMG-II): from individual species to whole genera.</title>
        <authorList>
            <person name="Goeker M."/>
        </authorList>
    </citation>
    <scope>NUCLEOTIDE SEQUENCE [LARGE SCALE GENOMIC DNA]</scope>
    <source>
        <strain evidence="3 4">DSM 23382</strain>
    </source>
</reference>
<feature type="signal peptide" evidence="1">
    <location>
        <begin position="1"/>
        <end position="30"/>
    </location>
</feature>
<evidence type="ECO:0000256" key="1">
    <source>
        <dbReference type="SAM" id="SignalP"/>
    </source>
</evidence>
<proteinExistence type="predicted"/>
<keyword evidence="4" id="KW-1185">Reference proteome</keyword>
<dbReference type="Proteomes" id="UP000244081">
    <property type="component" value="Unassembled WGS sequence"/>
</dbReference>
<dbReference type="AlphaFoldDB" id="A0A2T5V8Z6"/>
<dbReference type="SUPFAM" id="SSF53850">
    <property type="entry name" value="Periplasmic binding protein-like II"/>
    <property type="match status" value="1"/>
</dbReference>
<dbReference type="OrthoDB" id="9786266at2"/>
<dbReference type="InterPro" id="IPR007210">
    <property type="entry name" value="ABC_Gly_betaine_transp_sub-bd"/>
</dbReference>
<evidence type="ECO:0000259" key="2">
    <source>
        <dbReference type="Pfam" id="PF04069"/>
    </source>
</evidence>
<dbReference type="GO" id="GO:0022857">
    <property type="term" value="F:transmembrane transporter activity"/>
    <property type="evidence" value="ECO:0007669"/>
    <property type="project" value="InterPro"/>
</dbReference>
<dbReference type="EMBL" id="QAYG01000005">
    <property type="protein sequence ID" value="PTW60204.1"/>
    <property type="molecule type" value="Genomic_DNA"/>
</dbReference>
<dbReference type="Gene3D" id="3.40.190.10">
    <property type="entry name" value="Periplasmic binding protein-like II"/>
    <property type="match status" value="1"/>
</dbReference>